<reference evidence="7 8" key="2">
    <citation type="journal article" date="2007" name="BMC Biol.">
        <title>A 100%-complete sequence reveals unusually simple genomic features in the hot-spring red alga Cyanidioschyzon merolae.</title>
        <authorList>
            <person name="Nozaki H."/>
            <person name="Takano H."/>
            <person name="Misumi O."/>
            <person name="Terasawa K."/>
            <person name="Matsuzaki M."/>
            <person name="Maruyama S."/>
            <person name="Nishida K."/>
            <person name="Yagisawa F."/>
            <person name="Yoshida Y."/>
            <person name="Fujiwara T."/>
            <person name="Takio S."/>
            <person name="Tamura K."/>
            <person name="Chung S.J."/>
            <person name="Nakamura S."/>
            <person name="Kuroiwa H."/>
            <person name="Tanaka K."/>
            <person name="Sato N."/>
            <person name="Kuroiwa T."/>
        </authorList>
    </citation>
    <scope>NUCLEOTIDE SEQUENCE [LARGE SCALE GENOMIC DNA]</scope>
    <source>
        <strain evidence="7 8">10D</strain>
    </source>
</reference>
<accession>M1VB76</accession>
<dbReference type="RefSeq" id="XP_005535793.1">
    <property type="nucleotide sequence ID" value="XM_005535736.1"/>
</dbReference>
<dbReference type="Pfam" id="PF03151">
    <property type="entry name" value="TPT"/>
    <property type="match status" value="2"/>
</dbReference>
<protein>
    <submittedName>
        <fullName evidence="7">Similar to phosphate/phosphoenolpyruvate translocator</fullName>
    </submittedName>
</protein>
<feature type="transmembrane region" description="Helical" evidence="5">
    <location>
        <begin position="12"/>
        <end position="32"/>
    </location>
</feature>
<dbReference type="AlphaFoldDB" id="M1VB76"/>
<feature type="domain" description="Sugar phosphate transporter" evidence="6">
    <location>
        <begin position="305"/>
        <end position="380"/>
    </location>
</feature>
<evidence type="ECO:0000256" key="5">
    <source>
        <dbReference type="SAM" id="Phobius"/>
    </source>
</evidence>
<evidence type="ECO:0000256" key="4">
    <source>
        <dbReference type="ARBA" id="ARBA00023136"/>
    </source>
</evidence>
<feature type="transmembrane region" description="Helical" evidence="5">
    <location>
        <begin position="348"/>
        <end position="380"/>
    </location>
</feature>
<feature type="domain" description="Sugar phosphate transporter" evidence="6">
    <location>
        <begin position="15"/>
        <end position="153"/>
    </location>
</feature>
<dbReference type="PANTHER" id="PTHR11132">
    <property type="entry name" value="SOLUTE CARRIER FAMILY 35"/>
    <property type="match status" value="1"/>
</dbReference>
<evidence type="ECO:0000313" key="7">
    <source>
        <dbReference type="EMBL" id="BAM79507.1"/>
    </source>
</evidence>
<feature type="transmembrane region" description="Helical" evidence="5">
    <location>
        <begin position="228"/>
        <end position="248"/>
    </location>
</feature>
<dbReference type="OMA" id="QLAYHIF"/>
<dbReference type="OrthoDB" id="6418713at2759"/>
<keyword evidence="8" id="KW-1185">Reference proteome</keyword>
<dbReference type="InterPro" id="IPR004853">
    <property type="entry name" value="Sugar_P_trans_dom"/>
</dbReference>
<gene>
    <name evidence="7" type="ORF">CYME_CMF146C</name>
</gene>
<proteinExistence type="predicted"/>
<evidence type="ECO:0000313" key="8">
    <source>
        <dbReference type="Proteomes" id="UP000007014"/>
    </source>
</evidence>
<evidence type="ECO:0000256" key="1">
    <source>
        <dbReference type="ARBA" id="ARBA00004141"/>
    </source>
</evidence>
<dbReference type="GO" id="GO:0016020">
    <property type="term" value="C:membrane"/>
    <property type="evidence" value="ECO:0007669"/>
    <property type="project" value="UniProtKB-SubCell"/>
</dbReference>
<name>M1VB76_CYAM1</name>
<evidence type="ECO:0000256" key="2">
    <source>
        <dbReference type="ARBA" id="ARBA00022692"/>
    </source>
</evidence>
<keyword evidence="3 5" id="KW-1133">Transmembrane helix</keyword>
<evidence type="ECO:0000256" key="3">
    <source>
        <dbReference type="ARBA" id="ARBA00022989"/>
    </source>
</evidence>
<dbReference type="EMBL" id="AP006488">
    <property type="protein sequence ID" value="BAM79507.1"/>
    <property type="molecule type" value="Genomic_DNA"/>
</dbReference>
<dbReference type="HOGENOM" id="CLU_643068_0_0_1"/>
<evidence type="ECO:0000259" key="6">
    <source>
        <dbReference type="Pfam" id="PF03151"/>
    </source>
</evidence>
<dbReference type="InterPro" id="IPR050186">
    <property type="entry name" value="TPT_transporter"/>
</dbReference>
<dbReference type="Proteomes" id="UP000007014">
    <property type="component" value="Chromosome 6"/>
</dbReference>
<feature type="transmembrane region" description="Helical" evidence="5">
    <location>
        <begin position="189"/>
        <end position="208"/>
    </location>
</feature>
<comment type="subcellular location">
    <subcellularLocation>
        <location evidence="1">Membrane</location>
        <topology evidence="1">Multi-pass membrane protein</topology>
    </subcellularLocation>
</comment>
<dbReference type="KEGG" id="cme:CYME_CMF146C"/>
<keyword evidence="4 5" id="KW-0472">Membrane</keyword>
<organism evidence="7 8">
    <name type="scientific">Cyanidioschyzon merolae (strain NIES-3377 / 10D)</name>
    <name type="common">Unicellular red alga</name>
    <dbReference type="NCBI Taxonomy" id="280699"/>
    <lineage>
        <taxon>Eukaryota</taxon>
        <taxon>Rhodophyta</taxon>
        <taxon>Bangiophyceae</taxon>
        <taxon>Cyanidiales</taxon>
        <taxon>Cyanidiaceae</taxon>
        <taxon>Cyanidioschyzon</taxon>
    </lineage>
</organism>
<sequence length="427" mass="46852">MDTRPKGSGHRFRAAGAFVVWTVISVLHLYVTRELLARFFVSEVLLTFIQTLLSAIYGIILLRFVRGADSLRKLFRKKLLVKLLPVAAVAVFRDVSKFGGLARISVNLTVTIRSLSPVASVVLQKLFWGEDFPLETVITLIPIVGGVSLASAGDLLEASAASMERLQDVQSEPALHSLLGQGLGDLSRFLVGCLSCIFSVFLGVGHSMLTKRQFAGAQDRLDPLSMQIAQSVLSLAFLAPYFGLRFFVGCFGVSRGKNTFVQILTGRAVRLFQECTASGSRFRASKMVLQSLVGASGDPEIIQRRKSLFCMLALKGLVNFVQSLFSLISLNELNNVSFTIASSMRRMISGMITVVLFYRASVSSYGILGIAMSIAGCVLYERTSSLGHRNPWGKTLKWERDTHERAPERSSRVCETHQVSISDKSLP</sequence>
<feature type="transmembrane region" description="Helical" evidence="5">
    <location>
        <begin position="44"/>
        <end position="65"/>
    </location>
</feature>
<keyword evidence="2 5" id="KW-0812">Transmembrane</keyword>
<dbReference type="Gramene" id="CMF146CT">
    <property type="protein sequence ID" value="CMF146CT"/>
    <property type="gene ID" value="CMF146C"/>
</dbReference>
<dbReference type="GeneID" id="16992993"/>
<reference evidence="7 8" key="1">
    <citation type="journal article" date="2004" name="Nature">
        <title>Genome sequence of the ultrasmall unicellular red alga Cyanidioschyzon merolae 10D.</title>
        <authorList>
            <person name="Matsuzaki M."/>
            <person name="Misumi O."/>
            <person name="Shin-i T."/>
            <person name="Maruyama S."/>
            <person name="Takahara M."/>
            <person name="Miyagishima S."/>
            <person name="Mori T."/>
            <person name="Nishida K."/>
            <person name="Yagisawa F."/>
            <person name="Nishida K."/>
            <person name="Yoshida Y."/>
            <person name="Nishimura Y."/>
            <person name="Nakao S."/>
            <person name="Kobayashi T."/>
            <person name="Momoyama Y."/>
            <person name="Higashiyama T."/>
            <person name="Minoda A."/>
            <person name="Sano M."/>
            <person name="Nomoto H."/>
            <person name="Oishi K."/>
            <person name="Hayashi H."/>
            <person name="Ohta F."/>
            <person name="Nishizaka S."/>
            <person name="Haga S."/>
            <person name="Miura S."/>
            <person name="Morishita T."/>
            <person name="Kabeya Y."/>
            <person name="Terasawa K."/>
            <person name="Suzuki Y."/>
            <person name="Ishii Y."/>
            <person name="Asakawa S."/>
            <person name="Takano H."/>
            <person name="Ohta N."/>
            <person name="Kuroiwa H."/>
            <person name="Tanaka K."/>
            <person name="Shimizu N."/>
            <person name="Sugano S."/>
            <person name="Sato N."/>
            <person name="Nozaki H."/>
            <person name="Ogasawara N."/>
            <person name="Kohara Y."/>
            <person name="Kuroiwa T."/>
        </authorList>
    </citation>
    <scope>NUCLEOTIDE SEQUENCE [LARGE SCALE GENOMIC DNA]</scope>
    <source>
        <strain evidence="7 8">10D</strain>
    </source>
</reference>